<evidence type="ECO:0000259" key="7">
    <source>
        <dbReference type="Pfam" id="PF00892"/>
    </source>
</evidence>
<dbReference type="AlphaFoldDB" id="A0A0B4XPP1"/>
<dbReference type="SUPFAM" id="SSF103481">
    <property type="entry name" value="Multidrug resistance efflux transporter EmrE"/>
    <property type="match status" value="2"/>
</dbReference>
<keyword evidence="2" id="KW-1003">Cell membrane</keyword>
<feature type="transmembrane region" description="Helical" evidence="6">
    <location>
        <begin position="258"/>
        <end position="278"/>
    </location>
</feature>
<evidence type="ECO:0000256" key="4">
    <source>
        <dbReference type="ARBA" id="ARBA00022989"/>
    </source>
</evidence>
<dbReference type="GO" id="GO:0005886">
    <property type="term" value="C:plasma membrane"/>
    <property type="evidence" value="ECO:0007669"/>
    <property type="project" value="UniProtKB-SubCell"/>
</dbReference>
<feature type="transmembrane region" description="Helical" evidence="6">
    <location>
        <begin position="149"/>
        <end position="168"/>
    </location>
</feature>
<keyword evidence="3 6" id="KW-0812">Transmembrane</keyword>
<protein>
    <submittedName>
        <fullName evidence="8">Permease of the drug/metabolite transporter (DMT) superfamily protein</fullName>
    </submittedName>
</protein>
<organism evidence="8 9">
    <name type="scientific">Isoalcanivorax pacificus W11-5</name>
    <dbReference type="NCBI Taxonomy" id="391936"/>
    <lineage>
        <taxon>Bacteria</taxon>
        <taxon>Pseudomonadati</taxon>
        <taxon>Pseudomonadota</taxon>
        <taxon>Gammaproteobacteria</taxon>
        <taxon>Oceanospirillales</taxon>
        <taxon>Alcanivoracaceae</taxon>
        <taxon>Isoalcanivorax</taxon>
    </lineage>
</organism>
<evidence type="ECO:0000256" key="6">
    <source>
        <dbReference type="SAM" id="Phobius"/>
    </source>
</evidence>
<feature type="transmembrane region" description="Helical" evidence="6">
    <location>
        <begin position="37"/>
        <end position="55"/>
    </location>
</feature>
<sequence>MPLSNATKSDLLLVLVTLLAAAGWVFSQEAVRLMPPLLFMSLRFLVAGSLLALAGHRQLRRMSGEQVVRSLRVGLVFGLGMSCWVMGLHFGKHLGEGAFLASLAVVMVPIIARVVFGEVPPPTTWLALPVAVGGLALLSLNGGQFQPEAGQLFFLAAAMIFALYFTLNTRAANSHTVTTARGVLQREKIPVLGLTALALITVGLVTGLLSLLVREPWRPTLTHLHGALAGWLLASALVATAARFFVQTYAQSLSSHSHGVVILVLEPIWVALFAALWFDESMSGTQLAGCGMIFLSLLINRWSAISKLLKQWL</sequence>
<dbReference type="PANTHER" id="PTHR42920:SF5">
    <property type="entry name" value="EAMA DOMAIN-CONTAINING PROTEIN"/>
    <property type="match status" value="1"/>
</dbReference>
<evidence type="ECO:0000256" key="1">
    <source>
        <dbReference type="ARBA" id="ARBA00004651"/>
    </source>
</evidence>
<dbReference type="InterPro" id="IPR051258">
    <property type="entry name" value="Diverse_Substrate_Transporter"/>
</dbReference>
<evidence type="ECO:0000313" key="8">
    <source>
        <dbReference type="EMBL" id="AJD48403.1"/>
    </source>
</evidence>
<keyword evidence="5 6" id="KW-0472">Membrane</keyword>
<gene>
    <name evidence="8" type="ORF">S7S_09955</name>
</gene>
<evidence type="ECO:0000256" key="2">
    <source>
        <dbReference type="ARBA" id="ARBA00022475"/>
    </source>
</evidence>
<feature type="transmembrane region" description="Helical" evidence="6">
    <location>
        <begin position="189"/>
        <end position="212"/>
    </location>
</feature>
<dbReference type="PANTHER" id="PTHR42920">
    <property type="entry name" value="OS03G0707200 PROTEIN-RELATED"/>
    <property type="match status" value="1"/>
</dbReference>
<feature type="domain" description="EamA" evidence="7">
    <location>
        <begin position="9"/>
        <end position="139"/>
    </location>
</feature>
<reference evidence="8 9" key="1">
    <citation type="journal article" date="2012" name="J. Bacteriol.">
        <title>Genome sequence of an alkane-degrading bacterium, Alcanivorax pacificus type strain W11-5, isolated from deep sea sediment.</title>
        <authorList>
            <person name="Lai Q."/>
            <person name="Shao Z."/>
        </authorList>
    </citation>
    <scope>NUCLEOTIDE SEQUENCE [LARGE SCALE GENOMIC DNA]</scope>
    <source>
        <strain evidence="8 9">W11-5</strain>
    </source>
</reference>
<feature type="transmembrane region" description="Helical" evidence="6">
    <location>
        <begin position="284"/>
        <end position="303"/>
    </location>
</feature>
<dbReference type="InterPro" id="IPR037185">
    <property type="entry name" value="EmrE-like"/>
</dbReference>
<accession>A0A0B4XPP1</accession>
<feature type="transmembrane region" description="Helical" evidence="6">
    <location>
        <begin position="67"/>
        <end position="91"/>
    </location>
</feature>
<keyword evidence="9" id="KW-1185">Reference proteome</keyword>
<feature type="domain" description="EamA" evidence="7">
    <location>
        <begin position="150"/>
        <end position="299"/>
    </location>
</feature>
<dbReference type="RefSeq" id="WP_008735367.1">
    <property type="nucleotide sequence ID" value="NZ_CP004387.1"/>
</dbReference>
<feature type="transmembrane region" description="Helical" evidence="6">
    <location>
        <begin position="224"/>
        <end position="246"/>
    </location>
</feature>
<name>A0A0B4XPP1_9GAMM</name>
<dbReference type="KEGG" id="apac:S7S_09955"/>
<dbReference type="STRING" id="391936.S7S_09955"/>
<evidence type="ECO:0000313" key="9">
    <source>
        <dbReference type="Proteomes" id="UP000006764"/>
    </source>
</evidence>
<feature type="transmembrane region" description="Helical" evidence="6">
    <location>
        <begin position="123"/>
        <end position="143"/>
    </location>
</feature>
<comment type="subcellular location">
    <subcellularLocation>
        <location evidence="1">Cell membrane</location>
        <topology evidence="1">Multi-pass membrane protein</topology>
    </subcellularLocation>
</comment>
<evidence type="ECO:0000256" key="3">
    <source>
        <dbReference type="ARBA" id="ARBA00022692"/>
    </source>
</evidence>
<dbReference type="InterPro" id="IPR000620">
    <property type="entry name" value="EamA_dom"/>
</dbReference>
<dbReference type="Pfam" id="PF00892">
    <property type="entry name" value="EamA"/>
    <property type="match status" value="2"/>
</dbReference>
<keyword evidence="4 6" id="KW-1133">Transmembrane helix</keyword>
<dbReference type="EMBL" id="CP004387">
    <property type="protein sequence ID" value="AJD48403.1"/>
    <property type="molecule type" value="Genomic_DNA"/>
</dbReference>
<feature type="transmembrane region" description="Helical" evidence="6">
    <location>
        <begin position="97"/>
        <end position="116"/>
    </location>
</feature>
<dbReference type="Proteomes" id="UP000006764">
    <property type="component" value="Chromosome"/>
</dbReference>
<evidence type="ECO:0000256" key="5">
    <source>
        <dbReference type="ARBA" id="ARBA00023136"/>
    </source>
</evidence>
<dbReference type="HOGENOM" id="CLU_033863_21_3_6"/>
<proteinExistence type="predicted"/>